<feature type="compositionally biased region" description="Basic and acidic residues" evidence="1">
    <location>
        <begin position="117"/>
        <end position="126"/>
    </location>
</feature>
<dbReference type="Proteomes" id="UP000799118">
    <property type="component" value="Unassembled WGS sequence"/>
</dbReference>
<feature type="compositionally biased region" description="Basic and acidic residues" evidence="1">
    <location>
        <begin position="161"/>
        <end position="199"/>
    </location>
</feature>
<evidence type="ECO:0000256" key="1">
    <source>
        <dbReference type="SAM" id="MobiDB-lite"/>
    </source>
</evidence>
<feature type="region of interest" description="Disordered" evidence="1">
    <location>
        <begin position="161"/>
        <end position="203"/>
    </location>
</feature>
<evidence type="ECO:0000313" key="2">
    <source>
        <dbReference type="EMBL" id="KAE9393417.1"/>
    </source>
</evidence>
<feature type="region of interest" description="Disordered" evidence="1">
    <location>
        <begin position="110"/>
        <end position="131"/>
    </location>
</feature>
<dbReference type="EMBL" id="ML769572">
    <property type="protein sequence ID" value="KAE9393417.1"/>
    <property type="molecule type" value="Genomic_DNA"/>
</dbReference>
<name>A0A6A4H896_9AGAR</name>
<dbReference type="AlphaFoldDB" id="A0A6A4H896"/>
<gene>
    <name evidence="2" type="ORF">BT96DRAFT_943911</name>
</gene>
<proteinExistence type="predicted"/>
<accession>A0A6A4H896</accession>
<reference evidence="2" key="1">
    <citation type="journal article" date="2019" name="Environ. Microbiol.">
        <title>Fungal ecological strategies reflected in gene transcription - a case study of two litter decomposers.</title>
        <authorList>
            <person name="Barbi F."/>
            <person name="Kohler A."/>
            <person name="Barry K."/>
            <person name="Baskaran P."/>
            <person name="Daum C."/>
            <person name="Fauchery L."/>
            <person name="Ihrmark K."/>
            <person name="Kuo A."/>
            <person name="LaButti K."/>
            <person name="Lipzen A."/>
            <person name="Morin E."/>
            <person name="Grigoriev I.V."/>
            <person name="Henrissat B."/>
            <person name="Lindahl B."/>
            <person name="Martin F."/>
        </authorList>
    </citation>
    <scope>NUCLEOTIDE SEQUENCE</scope>
    <source>
        <strain evidence="2">JB14</strain>
    </source>
</reference>
<sequence>MVRDENPYAGSNTEKSQAWEIVYKKFVEEGGDKNCGHWIGVAQDKSRTVKHPVSPKSLRISSQTATILFWHCYLKLSLLVETCAHNETSEASTKRRKAAESLLLWSANPQGDALDDEAVHGKPEKTTDDDDDLLVMDETGAFAAVAGPLPAIKNEIHDADTESALHSESNENIKPEIQPKDADKKQRKQQVDNQKEDGLSKSIGLQKEIIALTKEPATVQSPTFSKALLELMGRMTPEG</sequence>
<keyword evidence="3" id="KW-1185">Reference proteome</keyword>
<protein>
    <recommendedName>
        <fullName evidence="4">No apical meristem-associated C-terminal domain-containing protein</fullName>
    </recommendedName>
</protein>
<organism evidence="2 3">
    <name type="scientific">Gymnopus androsaceus JB14</name>
    <dbReference type="NCBI Taxonomy" id="1447944"/>
    <lineage>
        <taxon>Eukaryota</taxon>
        <taxon>Fungi</taxon>
        <taxon>Dikarya</taxon>
        <taxon>Basidiomycota</taxon>
        <taxon>Agaricomycotina</taxon>
        <taxon>Agaricomycetes</taxon>
        <taxon>Agaricomycetidae</taxon>
        <taxon>Agaricales</taxon>
        <taxon>Marasmiineae</taxon>
        <taxon>Omphalotaceae</taxon>
        <taxon>Gymnopus</taxon>
    </lineage>
</organism>
<evidence type="ECO:0000313" key="3">
    <source>
        <dbReference type="Proteomes" id="UP000799118"/>
    </source>
</evidence>
<evidence type="ECO:0008006" key="4">
    <source>
        <dbReference type="Google" id="ProtNLM"/>
    </source>
</evidence>